<dbReference type="Proteomes" id="UP001209540">
    <property type="component" value="Unassembled WGS sequence"/>
</dbReference>
<evidence type="ECO:0000256" key="1">
    <source>
        <dbReference type="ARBA" id="ARBA00009199"/>
    </source>
</evidence>
<evidence type="ECO:0000259" key="2">
    <source>
        <dbReference type="Pfam" id="PF01425"/>
    </source>
</evidence>
<dbReference type="GO" id="GO:0003824">
    <property type="term" value="F:catalytic activity"/>
    <property type="evidence" value="ECO:0007669"/>
    <property type="project" value="InterPro"/>
</dbReference>
<name>A0AAD5PGH3_9FUNG</name>
<dbReference type="SUPFAM" id="SSF75304">
    <property type="entry name" value="Amidase signature (AS) enzymes"/>
    <property type="match status" value="1"/>
</dbReference>
<dbReference type="Pfam" id="PF01425">
    <property type="entry name" value="Amidase"/>
    <property type="match status" value="1"/>
</dbReference>
<evidence type="ECO:0000313" key="4">
    <source>
        <dbReference type="Proteomes" id="UP001209540"/>
    </source>
</evidence>
<dbReference type="PROSITE" id="PS00571">
    <property type="entry name" value="AMIDASES"/>
    <property type="match status" value="1"/>
</dbReference>
<protein>
    <submittedName>
        <fullName evidence="3">Amidase signature domain-containing protein</fullName>
    </submittedName>
</protein>
<dbReference type="Gene3D" id="3.90.1300.10">
    <property type="entry name" value="Amidase signature (AS) domain"/>
    <property type="match status" value="1"/>
</dbReference>
<dbReference type="InterPro" id="IPR020556">
    <property type="entry name" value="Amidase_CS"/>
</dbReference>
<dbReference type="PANTHER" id="PTHR11895:SF67">
    <property type="entry name" value="AMIDASE DOMAIN-CONTAINING PROTEIN"/>
    <property type="match status" value="1"/>
</dbReference>
<dbReference type="AlphaFoldDB" id="A0AAD5PGH3"/>
<dbReference type="InterPro" id="IPR036928">
    <property type="entry name" value="AS_sf"/>
</dbReference>
<dbReference type="EMBL" id="JAIXMP010000007">
    <property type="protein sequence ID" value="KAI9270707.1"/>
    <property type="molecule type" value="Genomic_DNA"/>
</dbReference>
<dbReference type="InterPro" id="IPR000120">
    <property type="entry name" value="Amidase"/>
</dbReference>
<comment type="caution">
    <text evidence="3">The sequence shown here is derived from an EMBL/GenBank/DDBJ whole genome shotgun (WGS) entry which is preliminary data.</text>
</comment>
<accession>A0AAD5PGH3</accession>
<organism evidence="3 4">
    <name type="scientific">Phascolomyces articulosus</name>
    <dbReference type="NCBI Taxonomy" id="60185"/>
    <lineage>
        <taxon>Eukaryota</taxon>
        <taxon>Fungi</taxon>
        <taxon>Fungi incertae sedis</taxon>
        <taxon>Mucoromycota</taxon>
        <taxon>Mucoromycotina</taxon>
        <taxon>Mucoromycetes</taxon>
        <taxon>Mucorales</taxon>
        <taxon>Lichtheimiaceae</taxon>
        <taxon>Phascolomyces</taxon>
    </lineage>
</organism>
<dbReference type="PANTHER" id="PTHR11895">
    <property type="entry name" value="TRANSAMIDASE"/>
    <property type="match status" value="1"/>
</dbReference>
<feature type="domain" description="Amidase" evidence="2">
    <location>
        <begin position="108"/>
        <end position="535"/>
    </location>
</feature>
<dbReference type="InterPro" id="IPR023631">
    <property type="entry name" value="Amidase_dom"/>
</dbReference>
<sequence>MSDEKFDAPALYGLSLAMAANLVDRVPLAGKKIARDARMFNLRNRTLVEMPTLLPIPHEHKHSSSNVENTTPSSFTLNIETKSKSPFYSFWDYHLAYKEQKTTPTKVAQALLKVLEESNPKYHWMRAIMKTDSVLNQAAESTTRYKDGKPLSQLDGVFVSIKEEMNIQGFETKGGTSFINNEKPAESDAEVVRRLREAGAIIIGQTVMQELGWDVFTVNPNTGTPLNPYDLVSSCGGSSGGSSATVAAGLVPISIGADAGGSVRIPSSFCGLYGLKTTFGRLSSSGGLTLTQTLDVYGPIAATADDLTITYLITAGPDIKDPNTLYQPSVSFDGYSLTENLEGITIATIPQWESKIGEPEILDHIRRFQKHFEHLGAKIVEVELPSIDLVGTAHAITICSEMNTFAEQALEGKPKSNYTPSTRVMMAISEHISAQDYYKAQQVRTQVIEHLSQVFKKDKVDLLLLPTTAITAPELPQSAFRYGMSDTVKTTGAMVYATLANFTGLPALSVPAGFHNNKPVGMQLIGEWWNEALLLRMAKVCEKTPEIERKHPEKQWFGHVLDDALKQ</sequence>
<keyword evidence="4" id="KW-1185">Reference proteome</keyword>
<proteinExistence type="inferred from homology"/>
<comment type="similarity">
    <text evidence="1">Belongs to the amidase family.</text>
</comment>
<gene>
    <name evidence="3" type="ORF">BDA99DRAFT_502506</name>
</gene>
<reference evidence="3" key="2">
    <citation type="submission" date="2023-02" db="EMBL/GenBank/DDBJ databases">
        <authorList>
            <consortium name="DOE Joint Genome Institute"/>
            <person name="Mondo S.J."/>
            <person name="Chang Y."/>
            <person name="Wang Y."/>
            <person name="Ahrendt S."/>
            <person name="Andreopoulos W."/>
            <person name="Barry K."/>
            <person name="Beard J."/>
            <person name="Benny G.L."/>
            <person name="Blankenship S."/>
            <person name="Bonito G."/>
            <person name="Cuomo C."/>
            <person name="Desiro A."/>
            <person name="Gervers K.A."/>
            <person name="Hundley H."/>
            <person name="Kuo A."/>
            <person name="LaButti K."/>
            <person name="Lang B.F."/>
            <person name="Lipzen A."/>
            <person name="O'Donnell K."/>
            <person name="Pangilinan J."/>
            <person name="Reynolds N."/>
            <person name="Sandor L."/>
            <person name="Smith M.W."/>
            <person name="Tsang A."/>
            <person name="Grigoriev I.V."/>
            <person name="Stajich J.E."/>
            <person name="Spatafora J.W."/>
        </authorList>
    </citation>
    <scope>NUCLEOTIDE SEQUENCE</scope>
    <source>
        <strain evidence="3">RSA 2281</strain>
    </source>
</reference>
<evidence type="ECO:0000313" key="3">
    <source>
        <dbReference type="EMBL" id="KAI9270707.1"/>
    </source>
</evidence>
<reference evidence="3" key="1">
    <citation type="journal article" date="2022" name="IScience">
        <title>Evolution of zygomycete secretomes and the origins of terrestrial fungal ecologies.</title>
        <authorList>
            <person name="Chang Y."/>
            <person name="Wang Y."/>
            <person name="Mondo S."/>
            <person name="Ahrendt S."/>
            <person name="Andreopoulos W."/>
            <person name="Barry K."/>
            <person name="Beard J."/>
            <person name="Benny G.L."/>
            <person name="Blankenship S."/>
            <person name="Bonito G."/>
            <person name="Cuomo C."/>
            <person name="Desiro A."/>
            <person name="Gervers K.A."/>
            <person name="Hundley H."/>
            <person name="Kuo A."/>
            <person name="LaButti K."/>
            <person name="Lang B.F."/>
            <person name="Lipzen A."/>
            <person name="O'Donnell K."/>
            <person name="Pangilinan J."/>
            <person name="Reynolds N."/>
            <person name="Sandor L."/>
            <person name="Smith M.E."/>
            <person name="Tsang A."/>
            <person name="Grigoriev I.V."/>
            <person name="Stajich J.E."/>
            <person name="Spatafora J.W."/>
        </authorList>
    </citation>
    <scope>NUCLEOTIDE SEQUENCE</scope>
    <source>
        <strain evidence="3">RSA 2281</strain>
    </source>
</reference>